<dbReference type="PROSITE" id="PS50043">
    <property type="entry name" value="HTH_LUXR_2"/>
    <property type="match status" value="1"/>
</dbReference>
<evidence type="ECO:0000313" key="7">
    <source>
        <dbReference type="EMBL" id="SEK94875.1"/>
    </source>
</evidence>
<feature type="domain" description="HTH luxR-type" evidence="5">
    <location>
        <begin position="67"/>
        <end position="132"/>
    </location>
</feature>
<dbReference type="InterPro" id="IPR016032">
    <property type="entry name" value="Sig_transdc_resp-reg_C-effctor"/>
</dbReference>
<feature type="domain" description="Response regulatory" evidence="6">
    <location>
        <begin position="1"/>
        <end position="51"/>
    </location>
</feature>
<dbReference type="STRING" id="416943.SAMN05445871_3958"/>
<evidence type="ECO:0000259" key="5">
    <source>
        <dbReference type="PROSITE" id="PS50043"/>
    </source>
</evidence>
<sequence>MAGAGVHLPIVFITGYGDVEMSVKAMKAGAVDFLRKPFRDQDILDAVSDALRRDEARLASDEAMFALRTSYGTLTSREREVMSYVVDGMLNKQVAAILKLSEITVKTHRAQVMRKLACRSLADLVRKAETLGIGSHSCIPSLRQTATPS</sequence>
<dbReference type="InterPro" id="IPR001789">
    <property type="entry name" value="Sig_transdc_resp-reg_receiver"/>
</dbReference>
<keyword evidence="3" id="KW-0804">Transcription</keyword>
<evidence type="ECO:0000313" key="8">
    <source>
        <dbReference type="Proteomes" id="UP000199120"/>
    </source>
</evidence>
<dbReference type="Gene3D" id="1.10.10.10">
    <property type="entry name" value="Winged helix-like DNA-binding domain superfamily/Winged helix DNA-binding domain"/>
    <property type="match status" value="1"/>
</dbReference>
<dbReference type="InterPro" id="IPR036388">
    <property type="entry name" value="WH-like_DNA-bd_sf"/>
</dbReference>
<comment type="caution">
    <text evidence="4">Lacks conserved residue(s) required for the propagation of feature annotation.</text>
</comment>
<dbReference type="InterPro" id="IPR000792">
    <property type="entry name" value="Tscrpt_reg_LuxR_C"/>
</dbReference>
<organism evidence="7 8">
    <name type="scientific">Paraburkholderia caballeronis</name>
    <dbReference type="NCBI Taxonomy" id="416943"/>
    <lineage>
        <taxon>Bacteria</taxon>
        <taxon>Pseudomonadati</taxon>
        <taxon>Pseudomonadota</taxon>
        <taxon>Betaproteobacteria</taxon>
        <taxon>Burkholderiales</taxon>
        <taxon>Burkholderiaceae</taxon>
        <taxon>Paraburkholderia</taxon>
    </lineage>
</organism>
<dbReference type="PANTHER" id="PTHR44688">
    <property type="entry name" value="DNA-BINDING TRANSCRIPTIONAL ACTIVATOR DEVR_DOSR"/>
    <property type="match status" value="1"/>
</dbReference>
<dbReference type="GO" id="GO:0003677">
    <property type="term" value="F:DNA binding"/>
    <property type="evidence" value="ECO:0007669"/>
    <property type="project" value="UniProtKB-KW"/>
</dbReference>
<dbReference type="GO" id="GO:0006355">
    <property type="term" value="P:regulation of DNA-templated transcription"/>
    <property type="evidence" value="ECO:0007669"/>
    <property type="project" value="InterPro"/>
</dbReference>
<evidence type="ECO:0000256" key="3">
    <source>
        <dbReference type="ARBA" id="ARBA00023163"/>
    </source>
</evidence>
<dbReference type="CDD" id="cd06170">
    <property type="entry name" value="LuxR_C_like"/>
    <property type="match status" value="1"/>
</dbReference>
<dbReference type="Proteomes" id="UP000199120">
    <property type="component" value="Unassembled WGS sequence"/>
</dbReference>
<dbReference type="EMBL" id="FOAJ01000004">
    <property type="protein sequence ID" value="SEK94875.1"/>
    <property type="molecule type" value="Genomic_DNA"/>
</dbReference>
<proteinExistence type="predicted"/>
<gene>
    <name evidence="7" type="ORF">SAMN05192542_104218</name>
</gene>
<dbReference type="InterPro" id="IPR011006">
    <property type="entry name" value="CheY-like_superfamily"/>
</dbReference>
<keyword evidence="1" id="KW-0805">Transcription regulation</keyword>
<dbReference type="SUPFAM" id="SSF52172">
    <property type="entry name" value="CheY-like"/>
    <property type="match status" value="1"/>
</dbReference>
<dbReference type="PANTHER" id="PTHR44688:SF16">
    <property type="entry name" value="DNA-BINDING TRANSCRIPTIONAL ACTIVATOR DEVR_DOSR"/>
    <property type="match status" value="1"/>
</dbReference>
<dbReference type="PRINTS" id="PR00038">
    <property type="entry name" value="HTHLUXR"/>
</dbReference>
<evidence type="ECO:0000259" key="6">
    <source>
        <dbReference type="PROSITE" id="PS50110"/>
    </source>
</evidence>
<dbReference type="AlphaFoldDB" id="A0A1H7L8S4"/>
<dbReference type="Pfam" id="PF00196">
    <property type="entry name" value="GerE"/>
    <property type="match status" value="1"/>
</dbReference>
<dbReference type="GO" id="GO:0000160">
    <property type="term" value="P:phosphorelay signal transduction system"/>
    <property type="evidence" value="ECO:0007669"/>
    <property type="project" value="InterPro"/>
</dbReference>
<keyword evidence="8" id="KW-1185">Reference proteome</keyword>
<evidence type="ECO:0000256" key="1">
    <source>
        <dbReference type="ARBA" id="ARBA00023015"/>
    </source>
</evidence>
<dbReference type="PROSITE" id="PS50110">
    <property type="entry name" value="RESPONSE_REGULATORY"/>
    <property type="match status" value="1"/>
</dbReference>
<dbReference type="SMART" id="SM00421">
    <property type="entry name" value="HTH_LUXR"/>
    <property type="match status" value="1"/>
</dbReference>
<dbReference type="Gene3D" id="3.40.50.2300">
    <property type="match status" value="1"/>
</dbReference>
<dbReference type="SUPFAM" id="SSF46894">
    <property type="entry name" value="C-terminal effector domain of the bipartite response regulators"/>
    <property type="match status" value="1"/>
</dbReference>
<protein>
    <submittedName>
        <fullName evidence="7">Response regulator receiver domain-containing protein</fullName>
    </submittedName>
</protein>
<keyword evidence="2" id="KW-0238">DNA-binding</keyword>
<evidence type="ECO:0000256" key="2">
    <source>
        <dbReference type="ARBA" id="ARBA00023125"/>
    </source>
</evidence>
<accession>A0A1H7L8S4</accession>
<reference evidence="8" key="1">
    <citation type="submission" date="2016-10" db="EMBL/GenBank/DDBJ databases">
        <authorList>
            <person name="Varghese N."/>
            <person name="Submissions S."/>
        </authorList>
    </citation>
    <scope>NUCLEOTIDE SEQUENCE [LARGE SCALE GENOMIC DNA]</scope>
    <source>
        <strain evidence="8">LMG 26416</strain>
    </source>
</reference>
<name>A0A1H7L8S4_9BURK</name>
<dbReference type="Pfam" id="PF00072">
    <property type="entry name" value="Response_reg"/>
    <property type="match status" value="1"/>
</dbReference>
<evidence type="ECO:0000256" key="4">
    <source>
        <dbReference type="PROSITE-ProRule" id="PRU00169"/>
    </source>
</evidence>